<gene>
    <name evidence="1" type="ORF">RNC47_08870</name>
</gene>
<proteinExistence type="predicted"/>
<dbReference type="Pfam" id="PF19614">
    <property type="entry name" value="DUF6119"/>
    <property type="match status" value="1"/>
</dbReference>
<dbReference type="NCBIfam" id="TIGR04141">
    <property type="entry name" value="TIGR04141 family sporadically distributed protein"/>
    <property type="match status" value="1"/>
</dbReference>
<dbReference type="InterPro" id="IPR026487">
    <property type="entry name" value="CHP04141"/>
</dbReference>
<dbReference type="EMBL" id="JAVREM010000006">
    <property type="protein sequence ID" value="MDT0318444.1"/>
    <property type="molecule type" value="Genomic_DNA"/>
</dbReference>
<evidence type="ECO:0000313" key="1">
    <source>
        <dbReference type="EMBL" id="MDT0318444.1"/>
    </source>
</evidence>
<dbReference type="Proteomes" id="UP001183420">
    <property type="component" value="Unassembled WGS sequence"/>
</dbReference>
<protein>
    <submittedName>
        <fullName evidence="1">TIGR04141 family sporadically distributed protein</fullName>
    </submittedName>
</protein>
<comment type="caution">
    <text evidence="1">The sequence shown here is derived from an EMBL/GenBank/DDBJ whole genome shotgun (WGS) entry which is preliminary data.</text>
</comment>
<keyword evidence="2" id="KW-1185">Reference proteome</keyword>
<accession>A0ABU2LLI2</accession>
<evidence type="ECO:0000313" key="2">
    <source>
        <dbReference type="Proteomes" id="UP001183420"/>
    </source>
</evidence>
<reference evidence="2" key="1">
    <citation type="submission" date="2023-07" db="EMBL/GenBank/DDBJ databases">
        <title>30 novel species of actinomycetes from the DSMZ collection.</title>
        <authorList>
            <person name="Nouioui I."/>
        </authorList>
    </citation>
    <scope>NUCLEOTIDE SEQUENCE [LARGE SCALE GENOMIC DNA]</scope>
    <source>
        <strain evidence="2">DSM 44918</strain>
    </source>
</reference>
<organism evidence="1 2">
    <name type="scientific">Streptomyces millisiae</name>
    <dbReference type="NCBI Taxonomy" id="3075542"/>
    <lineage>
        <taxon>Bacteria</taxon>
        <taxon>Bacillati</taxon>
        <taxon>Actinomycetota</taxon>
        <taxon>Actinomycetes</taxon>
        <taxon>Kitasatosporales</taxon>
        <taxon>Streptomycetaceae</taxon>
        <taxon>Streptomyces</taxon>
    </lineage>
</organism>
<name>A0ABU2LLI2_9ACTN</name>
<dbReference type="RefSeq" id="WP_311597124.1">
    <property type="nucleotide sequence ID" value="NZ_JAVREM010000006.1"/>
</dbReference>
<sequence>MDAPSTVPPSPRTLYRLIGVDPSADGMFDCVSPAQLDEIGAEFLELDDFGVPAVAFHGLFAKEEASWCADFSRLTNWPVRHPSWRGAALLLLAIDREVYALCYGEGYRLVPHHLKDRRFGLRFVVRSVDPTDIRAAVARTPGQGRTDIAVLPGGAPVGALGLDTYTKLVQSMGGRLASRELTVERAGGDRAYCAEGGAGLRLPYGADAASLVRDIRTIARVCREEPPRPELEFVESVAPIKEAATVRLLDERLDQALGTLDGARLGATVPEERLPDFALARAIGVRFRGSEEHRGELFDLEYVRGRLRFHRTGRRVTALRECEVTLYRDARARKDDVIGRTRLVRWVEAELLGADGRRFVLTDGVWHEFDAAYHAGLGATVSRLMPSRPSLELPVWPDGVEERAYNEGVADGDPGFVCLDRRLVTTPLHRPKGVEICDLLGPDDTLVMVKQADGSSELSHLFSQGVVAVEALLHQPEARRGFAERVAALGKGRRLPEDFRPRRVVFAIRLKRHARLTPATLFPFARVALVQAARTLESYGISVEVVGIPSEAEPGVDAGTRAA</sequence>